<evidence type="ECO:0000313" key="8">
    <source>
        <dbReference type="Proteomes" id="UP000269542"/>
    </source>
</evidence>
<keyword evidence="4 5" id="KW-0460">Magnesium</keyword>
<dbReference type="CDD" id="cd01639">
    <property type="entry name" value="IMPase"/>
    <property type="match status" value="1"/>
</dbReference>
<feature type="binding site" evidence="5">
    <location>
        <position position="81"/>
    </location>
    <ligand>
        <name>Mg(2+)</name>
        <dbReference type="ChEBI" id="CHEBI:18420"/>
        <label>1</label>
        <note>catalytic</note>
    </ligand>
</feature>
<sequence length="274" mass="29236">MDLRTIAEQAATLCGDDLRAAFRSDMDVSAKHDRHDLVTEYDGACERRIVAYLEQADPEARILGEEAGFSGGNGERLWHIDPIDGTSNFVQGLAFFCTSVGVEENGQLVAGAVYDPMANNLFSADLTGAYLNGAELRTPPALPTDAATVITGYPTARDLEIDGPQAIDELHSWIKAFSSVRRTGSGALSLCHVAAGWTDSAFGSSIHSWDVAAAILILRQAGGTYTPLRYPIDGVEPEAGDHYAPGYVATGPGGHYPALNTSAEHLVAWRTRLS</sequence>
<evidence type="ECO:0000256" key="4">
    <source>
        <dbReference type="ARBA" id="ARBA00022842"/>
    </source>
</evidence>
<dbReference type="InterPro" id="IPR033942">
    <property type="entry name" value="IMPase"/>
</dbReference>
<evidence type="ECO:0000256" key="3">
    <source>
        <dbReference type="ARBA" id="ARBA00022723"/>
    </source>
</evidence>
<dbReference type="Pfam" id="PF00459">
    <property type="entry name" value="Inositol_P"/>
    <property type="match status" value="1"/>
</dbReference>
<feature type="binding site" evidence="5">
    <location>
        <position position="84"/>
    </location>
    <ligand>
        <name>Mg(2+)</name>
        <dbReference type="ChEBI" id="CHEBI:18420"/>
        <label>1</label>
        <note>catalytic</note>
    </ligand>
</feature>
<evidence type="ECO:0000256" key="2">
    <source>
        <dbReference type="ARBA" id="ARBA00001946"/>
    </source>
</evidence>
<dbReference type="GO" id="GO:0046872">
    <property type="term" value="F:metal ion binding"/>
    <property type="evidence" value="ECO:0007669"/>
    <property type="project" value="UniProtKB-KW"/>
</dbReference>
<dbReference type="RefSeq" id="WP_197718421.1">
    <property type="nucleotide sequence ID" value="NZ_LR134476.1"/>
</dbReference>
<feature type="binding site" evidence="5">
    <location>
        <position position="210"/>
    </location>
    <ligand>
        <name>Mg(2+)</name>
        <dbReference type="ChEBI" id="CHEBI:18420"/>
        <label>1</label>
        <note>catalytic</note>
    </ligand>
</feature>
<evidence type="ECO:0000256" key="6">
    <source>
        <dbReference type="RuleBase" id="RU364068"/>
    </source>
</evidence>
<feature type="binding site" evidence="5">
    <location>
        <position position="65"/>
    </location>
    <ligand>
        <name>Mg(2+)</name>
        <dbReference type="ChEBI" id="CHEBI:18420"/>
        <label>1</label>
        <note>catalytic</note>
    </ligand>
</feature>
<proteinExistence type="inferred from homology"/>
<organism evidence="7 8">
    <name type="scientific">Trueperella bialowiezensis</name>
    <dbReference type="NCBI Taxonomy" id="312285"/>
    <lineage>
        <taxon>Bacteria</taxon>
        <taxon>Bacillati</taxon>
        <taxon>Actinomycetota</taxon>
        <taxon>Actinomycetes</taxon>
        <taxon>Actinomycetales</taxon>
        <taxon>Actinomycetaceae</taxon>
        <taxon>Trueperella</taxon>
    </lineage>
</organism>
<dbReference type="Gene3D" id="3.30.540.10">
    <property type="entry name" value="Fructose-1,6-Bisphosphatase, subunit A, domain 1"/>
    <property type="match status" value="1"/>
</dbReference>
<keyword evidence="3 5" id="KW-0479">Metal-binding</keyword>
<dbReference type="PANTHER" id="PTHR20854">
    <property type="entry name" value="INOSITOL MONOPHOSPHATASE"/>
    <property type="match status" value="1"/>
</dbReference>
<comment type="cofactor">
    <cofactor evidence="2 5 6">
        <name>Mg(2+)</name>
        <dbReference type="ChEBI" id="CHEBI:18420"/>
    </cofactor>
</comment>
<dbReference type="InterPro" id="IPR000760">
    <property type="entry name" value="Inositol_monophosphatase-like"/>
</dbReference>
<feature type="binding site" evidence="5">
    <location>
        <position position="83"/>
    </location>
    <ligand>
        <name>Mg(2+)</name>
        <dbReference type="ChEBI" id="CHEBI:18420"/>
        <label>1</label>
        <note>catalytic</note>
    </ligand>
</feature>
<comment type="catalytic activity">
    <reaction evidence="1 6">
        <text>a myo-inositol phosphate + H2O = myo-inositol + phosphate</text>
        <dbReference type="Rhea" id="RHEA:24056"/>
        <dbReference type="ChEBI" id="CHEBI:15377"/>
        <dbReference type="ChEBI" id="CHEBI:17268"/>
        <dbReference type="ChEBI" id="CHEBI:43474"/>
        <dbReference type="ChEBI" id="CHEBI:84139"/>
        <dbReference type="EC" id="3.1.3.25"/>
    </reaction>
</comment>
<accession>A0A448PEY5</accession>
<dbReference type="GO" id="GO:0008934">
    <property type="term" value="F:inositol monophosphate 1-phosphatase activity"/>
    <property type="evidence" value="ECO:0007669"/>
    <property type="project" value="InterPro"/>
</dbReference>
<dbReference type="GO" id="GO:0046854">
    <property type="term" value="P:phosphatidylinositol phosphate biosynthetic process"/>
    <property type="evidence" value="ECO:0007669"/>
    <property type="project" value="InterPro"/>
</dbReference>
<evidence type="ECO:0000256" key="1">
    <source>
        <dbReference type="ARBA" id="ARBA00001033"/>
    </source>
</evidence>
<protein>
    <recommendedName>
        <fullName evidence="6">Inositol-1-monophosphatase</fullName>
        <ecNumber evidence="6">3.1.3.25</ecNumber>
    </recommendedName>
</protein>
<keyword evidence="8" id="KW-1185">Reference proteome</keyword>
<dbReference type="GO" id="GO:0007165">
    <property type="term" value="P:signal transduction"/>
    <property type="evidence" value="ECO:0007669"/>
    <property type="project" value="TreeGrafter"/>
</dbReference>
<dbReference type="PROSITE" id="PS00630">
    <property type="entry name" value="IMP_2"/>
    <property type="match status" value="1"/>
</dbReference>
<name>A0A448PEY5_9ACTO</name>
<dbReference type="Gene3D" id="3.40.190.80">
    <property type="match status" value="1"/>
</dbReference>
<reference evidence="7 8" key="1">
    <citation type="submission" date="2018-12" db="EMBL/GenBank/DDBJ databases">
        <authorList>
            <consortium name="Pathogen Informatics"/>
        </authorList>
    </citation>
    <scope>NUCLEOTIDE SEQUENCE [LARGE SCALE GENOMIC DNA]</scope>
    <source>
        <strain evidence="7 8">NCTC13354</strain>
    </source>
</reference>
<dbReference type="EMBL" id="LR134476">
    <property type="protein sequence ID" value="VEI13502.1"/>
    <property type="molecule type" value="Genomic_DNA"/>
</dbReference>
<dbReference type="GO" id="GO:0006020">
    <property type="term" value="P:inositol metabolic process"/>
    <property type="evidence" value="ECO:0007669"/>
    <property type="project" value="TreeGrafter"/>
</dbReference>
<evidence type="ECO:0000313" key="7">
    <source>
        <dbReference type="EMBL" id="VEI13502.1"/>
    </source>
</evidence>
<dbReference type="SUPFAM" id="SSF56655">
    <property type="entry name" value="Carbohydrate phosphatase"/>
    <property type="match status" value="1"/>
</dbReference>
<dbReference type="EC" id="3.1.3.25" evidence="6"/>
<gene>
    <name evidence="7" type="primary">suhB_2</name>
    <name evidence="7" type="ORF">NCTC13354_01217</name>
</gene>
<dbReference type="PRINTS" id="PR00377">
    <property type="entry name" value="IMPHPHTASES"/>
</dbReference>
<dbReference type="KEGG" id="tbw:NCTC13354_01217"/>
<dbReference type="PANTHER" id="PTHR20854:SF4">
    <property type="entry name" value="INOSITOL-1-MONOPHOSPHATASE-RELATED"/>
    <property type="match status" value="1"/>
</dbReference>
<comment type="similarity">
    <text evidence="6">Belongs to the inositol monophosphatase superfamily.</text>
</comment>
<dbReference type="AlphaFoldDB" id="A0A448PEY5"/>
<dbReference type="InterPro" id="IPR020550">
    <property type="entry name" value="Inositol_monophosphatase_CS"/>
</dbReference>
<evidence type="ECO:0000256" key="5">
    <source>
        <dbReference type="PIRSR" id="PIRSR600760-2"/>
    </source>
</evidence>
<dbReference type="Proteomes" id="UP000269542">
    <property type="component" value="Chromosome"/>
</dbReference>
<keyword evidence="6 7" id="KW-0378">Hydrolase</keyword>